<evidence type="ECO:0000313" key="2">
    <source>
        <dbReference type="EMBL" id="GIY87062.1"/>
    </source>
</evidence>
<comment type="caution">
    <text evidence="2">The sequence shown here is derived from an EMBL/GenBank/DDBJ whole genome shotgun (WGS) entry which is preliminary data.</text>
</comment>
<gene>
    <name evidence="2" type="ORF">CDAR_307231</name>
</gene>
<dbReference type="Proteomes" id="UP001054837">
    <property type="component" value="Unassembled WGS sequence"/>
</dbReference>
<feature type="compositionally biased region" description="Polar residues" evidence="1">
    <location>
        <begin position="85"/>
        <end position="100"/>
    </location>
</feature>
<evidence type="ECO:0000256" key="1">
    <source>
        <dbReference type="SAM" id="MobiDB-lite"/>
    </source>
</evidence>
<sequence length="123" mass="13373">MTYTSENLGGVNRNGISLPKPAASIPLLHSNSSLDSGNLSLCLGDVRFLQTHHKNRFQTTVRICKKESDLEVCLSTTDEKSMLTYTDENPENLSRVNRNGISLPKPAASIPLLQSNSSLDSGN</sequence>
<proteinExistence type="predicted"/>
<reference evidence="2 3" key="1">
    <citation type="submission" date="2021-06" db="EMBL/GenBank/DDBJ databases">
        <title>Caerostris darwini draft genome.</title>
        <authorList>
            <person name="Kono N."/>
            <person name="Arakawa K."/>
        </authorList>
    </citation>
    <scope>NUCLEOTIDE SEQUENCE [LARGE SCALE GENOMIC DNA]</scope>
</reference>
<dbReference type="AlphaFoldDB" id="A0AAV4WX70"/>
<protein>
    <submittedName>
        <fullName evidence="2">Uncharacterized protein</fullName>
    </submittedName>
</protein>
<evidence type="ECO:0000313" key="3">
    <source>
        <dbReference type="Proteomes" id="UP001054837"/>
    </source>
</evidence>
<accession>A0AAV4WX70</accession>
<keyword evidence="3" id="KW-1185">Reference proteome</keyword>
<feature type="compositionally biased region" description="Polar residues" evidence="1">
    <location>
        <begin position="112"/>
        <end position="123"/>
    </location>
</feature>
<name>A0AAV4WX70_9ARAC</name>
<dbReference type="EMBL" id="BPLQ01015289">
    <property type="protein sequence ID" value="GIY87062.1"/>
    <property type="molecule type" value="Genomic_DNA"/>
</dbReference>
<organism evidence="2 3">
    <name type="scientific">Caerostris darwini</name>
    <dbReference type="NCBI Taxonomy" id="1538125"/>
    <lineage>
        <taxon>Eukaryota</taxon>
        <taxon>Metazoa</taxon>
        <taxon>Ecdysozoa</taxon>
        <taxon>Arthropoda</taxon>
        <taxon>Chelicerata</taxon>
        <taxon>Arachnida</taxon>
        <taxon>Araneae</taxon>
        <taxon>Araneomorphae</taxon>
        <taxon>Entelegynae</taxon>
        <taxon>Araneoidea</taxon>
        <taxon>Araneidae</taxon>
        <taxon>Caerostris</taxon>
    </lineage>
</organism>
<feature type="region of interest" description="Disordered" evidence="1">
    <location>
        <begin position="85"/>
        <end position="123"/>
    </location>
</feature>